<protein>
    <submittedName>
        <fullName evidence="7">Acetolactate synthase-1/2/3 large subunit</fullName>
    </submittedName>
</protein>
<feature type="domain" description="Thiamine pyrophosphate enzyme TPP-binding" evidence="5">
    <location>
        <begin position="378"/>
        <end position="524"/>
    </location>
</feature>
<dbReference type="InterPro" id="IPR029061">
    <property type="entry name" value="THDP-binding"/>
</dbReference>
<evidence type="ECO:0000259" key="5">
    <source>
        <dbReference type="Pfam" id="PF02775"/>
    </source>
</evidence>
<comment type="caution">
    <text evidence="7">The sequence shown here is derived from an EMBL/GenBank/DDBJ whole genome shotgun (WGS) entry which is preliminary data.</text>
</comment>
<dbReference type="Pfam" id="PF02776">
    <property type="entry name" value="TPP_enzyme_N"/>
    <property type="match status" value="1"/>
</dbReference>
<gene>
    <name evidence="7" type="ORF">DFR27_0410</name>
</gene>
<dbReference type="InterPro" id="IPR029035">
    <property type="entry name" value="DHS-like_NAD/FAD-binding_dom"/>
</dbReference>
<name>A0A3M0ABD0_9GAMM</name>
<feature type="domain" description="Thiamine pyrophosphate enzyme N-terminal TPP-binding" evidence="6">
    <location>
        <begin position="1"/>
        <end position="115"/>
    </location>
</feature>
<dbReference type="PANTHER" id="PTHR18968:SF129">
    <property type="entry name" value="ACETOLACTATE SYNTHASE"/>
    <property type="match status" value="1"/>
</dbReference>
<dbReference type="Gene3D" id="3.40.50.1220">
    <property type="entry name" value="TPP-binding domain"/>
    <property type="match status" value="1"/>
</dbReference>
<dbReference type="EMBL" id="REFJ01000001">
    <property type="protein sequence ID" value="RMA82461.1"/>
    <property type="molecule type" value="Genomic_DNA"/>
</dbReference>
<dbReference type="SUPFAM" id="SSF52518">
    <property type="entry name" value="Thiamin diphosphate-binding fold (THDP-binding)"/>
    <property type="match status" value="2"/>
</dbReference>
<dbReference type="SUPFAM" id="SSF52467">
    <property type="entry name" value="DHS-like NAD/FAD-binding domain"/>
    <property type="match status" value="1"/>
</dbReference>
<dbReference type="GO" id="GO:0030976">
    <property type="term" value="F:thiamine pyrophosphate binding"/>
    <property type="evidence" value="ECO:0007669"/>
    <property type="project" value="InterPro"/>
</dbReference>
<proteinExistence type="inferred from homology"/>
<feature type="domain" description="Thiamine pyrophosphate enzyme central" evidence="4">
    <location>
        <begin position="187"/>
        <end position="318"/>
    </location>
</feature>
<evidence type="ECO:0000259" key="6">
    <source>
        <dbReference type="Pfam" id="PF02776"/>
    </source>
</evidence>
<dbReference type="GO" id="GO:0009099">
    <property type="term" value="P:L-valine biosynthetic process"/>
    <property type="evidence" value="ECO:0007669"/>
    <property type="project" value="TreeGrafter"/>
</dbReference>
<dbReference type="GO" id="GO:0009097">
    <property type="term" value="P:isoleucine biosynthetic process"/>
    <property type="evidence" value="ECO:0007669"/>
    <property type="project" value="TreeGrafter"/>
</dbReference>
<reference evidence="7 8" key="1">
    <citation type="submission" date="2018-10" db="EMBL/GenBank/DDBJ databases">
        <title>Genomic Encyclopedia of Type Strains, Phase IV (KMG-IV): sequencing the most valuable type-strain genomes for metagenomic binning, comparative biology and taxonomic classification.</title>
        <authorList>
            <person name="Goeker M."/>
        </authorList>
    </citation>
    <scope>NUCLEOTIDE SEQUENCE [LARGE SCALE GENOMIC DNA]</scope>
    <source>
        <strain evidence="7 8">DSM 25080</strain>
    </source>
</reference>
<dbReference type="InterPro" id="IPR012001">
    <property type="entry name" value="Thiamin_PyroP_enz_TPP-bd_dom"/>
</dbReference>
<organism evidence="7 8">
    <name type="scientific">Umboniibacter marinipuniceus</name>
    <dbReference type="NCBI Taxonomy" id="569599"/>
    <lineage>
        <taxon>Bacteria</taxon>
        <taxon>Pseudomonadati</taxon>
        <taxon>Pseudomonadota</taxon>
        <taxon>Gammaproteobacteria</taxon>
        <taxon>Cellvibrionales</taxon>
        <taxon>Cellvibrionaceae</taxon>
        <taxon>Umboniibacter</taxon>
    </lineage>
</organism>
<evidence type="ECO:0000313" key="7">
    <source>
        <dbReference type="EMBL" id="RMA82461.1"/>
    </source>
</evidence>
<dbReference type="NCBIfam" id="NF006187">
    <property type="entry name" value="PRK08322.1"/>
    <property type="match status" value="1"/>
</dbReference>
<sequence length="546" mass="60088">MKASDLFVKALEAEGVEYIFGIPGEENLDLLESLRTSSIKLILTRHEQGAGFMAATYGRLTGKTGVCLSTLGPGATNLVTPAAYAQLGAMPILMITGQKPIKTSKQGRFQVIDVCGMMRPITKYTSQIVSGDRIPSVVREAFRLASDERPGAVHIELPEDIAAEETDAVVIPASVKRRPIAENKAIDMATTMIQKSQRPLILIGAGANRKLTSKMLGQFVEKTGIPFITTQMGKGVLDETHPLFMGNTALSDNDFVHRVIAQADLIINVGHDVVEKPPFFMKPDGAKVIHVNFDPAAIDPVYFPQVEVIGDIANSIWQIKEVIEVSAHWNFDEFHRIQAACRAHSAESADDDRFPILPERFVKDVRAVMPKDGIVTLDNGVYKIWFARNYYAAERNTLLLDNALATMGAGLPSAMAAKMVYPERSVITVCGDGGFMMNSQELETAVRLNLHIVVLILRDDAYGMIKWKQSNMAFDNFGLDYGNPDFVRYAESYGAQGWRISSANQLQEQLQHCLSEPGVHLIDVPVDYTLNDKTLNYDIKALSAAL</sequence>
<dbReference type="Pfam" id="PF02775">
    <property type="entry name" value="TPP_enzyme_C"/>
    <property type="match status" value="1"/>
</dbReference>
<dbReference type="Pfam" id="PF00205">
    <property type="entry name" value="TPP_enzyme_M"/>
    <property type="match status" value="1"/>
</dbReference>
<accession>A0A3M0ABD0</accession>
<dbReference type="InterPro" id="IPR045229">
    <property type="entry name" value="TPP_enz"/>
</dbReference>
<dbReference type="CDD" id="cd07035">
    <property type="entry name" value="TPP_PYR_POX_like"/>
    <property type="match status" value="1"/>
</dbReference>
<dbReference type="GO" id="GO:0050660">
    <property type="term" value="F:flavin adenine dinucleotide binding"/>
    <property type="evidence" value="ECO:0007669"/>
    <property type="project" value="TreeGrafter"/>
</dbReference>
<dbReference type="AlphaFoldDB" id="A0A3M0ABD0"/>
<evidence type="ECO:0000259" key="4">
    <source>
        <dbReference type="Pfam" id="PF00205"/>
    </source>
</evidence>
<dbReference type="RefSeq" id="WP_121875791.1">
    <property type="nucleotide sequence ID" value="NZ_REFJ01000001.1"/>
</dbReference>
<dbReference type="GO" id="GO:0000287">
    <property type="term" value="F:magnesium ion binding"/>
    <property type="evidence" value="ECO:0007669"/>
    <property type="project" value="InterPro"/>
</dbReference>
<dbReference type="PROSITE" id="PS00187">
    <property type="entry name" value="TPP_ENZYMES"/>
    <property type="match status" value="1"/>
</dbReference>
<keyword evidence="2 3" id="KW-0786">Thiamine pyrophosphate</keyword>
<dbReference type="FunFam" id="3.40.50.970:FF:000007">
    <property type="entry name" value="Acetolactate synthase"/>
    <property type="match status" value="1"/>
</dbReference>
<dbReference type="GO" id="GO:0003984">
    <property type="term" value="F:acetolactate synthase activity"/>
    <property type="evidence" value="ECO:0007669"/>
    <property type="project" value="TreeGrafter"/>
</dbReference>
<evidence type="ECO:0000313" key="8">
    <source>
        <dbReference type="Proteomes" id="UP000267187"/>
    </source>
</evidence>
<dbReference type="Gene3D" id="3.40.50.970">
    <property type="match status" value="2"/>
</dbReference>
<dbReference type="GO" id="GO:0005948">
    <property type="term" value="C:acetolactate synthase complex"/>
    <property type="evidence" value="ECO:0007669"/>
    <property type="project" value="TreeGrafter"/>
</dbReference>
<dbReference type="PANTHER" id="PTHR18968">
    <property type="entry name" value="THIAMINE PYROPHOSPHATE ENZYMES"/>
    <property type="match status" value="1"/>
</dbReference>
<dbReference type="InterPro" id="IPR000399">
    <property type="entry name" value="TPP-bd_CS"/>
</dbReference>
<evidence type="ECO:0000256" key="1">
    <source>
        <dbReference type="ARBA" id="ARBA00007812"/>
    </source>
</evidence>
<dbReference type="Proteomes" id="UP000267187">
    <property type="component" value="Unassembled WGS sequence"/>
</dbReference>
<keyword evidence="8" id="KW-1185">Reference proteome</keyword>
<evidence type="ECO:0000256" key="2">
    <source>
        <dbReference type="ARBA" id="ARBA00023052"/>
    </source>
</evidence>
<dbReference type="InterPro" id="IPR012000">
    <property type="entry name" value="Thiamin_PyroP_enz_cen_dom"/>
</dbReference>
<evidence type="ECO:0000256" key="3">
    <source>
        <dbReference type="RuleBase" id="RU362132"/>
    </source>
</evidence>
<dbReference type="InterPro" id="IPR011766">
    <property type="entry name" value="TPP_enzyme_TPP-bd"/>
</dbReference>
<dbReference type="OrthoDB" id="9785953at2"/>
<comment type="similarity">
    <text evidence="1 3">Belongs to the TPP enzyme family.</text>
</comment>
<dbReference type="CDD" id="cd02010">
    <property type="entry name" value="TPP_ALS"/>
    <property type="match status" value="1"/>
</dbReference>